<evidence type="ECO:0000313" key="2">
    <source>
        <dbReference type="Proteomes" id="UP001220324"/>
    </source>
</evidence>
<protein>
    <recommendedName>
        <fullName evidence="3">C2H2-type domain-containing protein</fullName>
    </recommendedName>
</protein>
<dbReference type="PANTHER" id="PTHR38167:SF1">
    <property type="entry name" value="C2H2-TYPE DOMAIN-CONTAINING PROTEIN"/>
    <property type="match status" value="1"/>
</dbReference>
<gene>
    <name evidence="1" type="ORF">N7494_002740</name>
</gene>
<dbReference type="Proteomes" id="UP001220324">
    <property type="component" value="Unassembled WGS sequence"/>
</dbReference>
<comment type="caution">
    <text evidence="1">The sequence shown here is derived from an EMBL/GenBank/DDBJ whole genome shotgun (WGS) entry which is preliminary data.</text>
</comment>
<organism evidence="1 2">
    <name type="scientific">Penicillium frequentans</name>
    <dbReference type="NCBI Taxonomy" id="3151616"/>
    <lineage>
        <taxon>Eukaryota</taxon>
        <taxon>Fungi</taxon>
        <taxon>Dikarya</taxon>
        <taxon>Ascomycota</taxon>
        <taxon>Pezizomycotina</taxon>
        <taxon>Eurotiomycetes</taxon>
        <taxon>Eurotiomycetidae</taxon>
        <taxon>Eurotiales</taxon>
        <taxon>Aspergillaceae</taxon>
        <taxon>Penicillium</taxon>
    </lineage>
</organism>
<reference evidence="1 2" key="1">
    <citation type="journal article" date="2023" name="IMA Fungus">
        <title>Comparative genomic study of the Penicillium genus elucidates a diverse pangenome and 15 lateral gene transfer events.</title>
        <authorList>
            <person name="Petersen C."/>
            <person name="Sorensen T."/>
            <person name="Nielsen M.R."/>
            <person name="Sondergaard T.E."/>
            <person name="Sorensen J.L."/>
            <person name="Fitzpatrick D.A."/>
            <person name="Frisvad J.C."/>
            <person name="Nielsen K.L."/>
        </authorList>
    </citation>
    <scope>NUCLEOTIDE SEQUENCE [LARGE SCALE GENOMIC DNA]</scope>
    <source>
        <strain evidence="1 2">IBT 35679</strain>
    </source>
</reference>
<name>A0AAD6GI56_9EURO</name>
<evidence type="ECO:0000313" key="1">
    <source>
        <dbReference type="EMBL" id="KAJ5553362.1"/>
    </source>
</evidence>
<dbReference type="EMBL" id="JAQIZZ010000002">
    <property type="protein sequence ID" value="KAJ5553362.1"/>
    <property type="molecule type" value="Genomic_DNA"/>
</dbReference>
<sequence>MDVSAPINKADEVEIEEPKFDDAALDFSIGTVSSAVLQGLLRSICETIPEAKNMAIQHLLVTKAKVPISPDSKWDQNANKDINASDQELGRRRPRYSQCENCKKEFDTLENTPTACRYHTEEACADEDSHLFVDNDFFGPDEADCDDELRKEYPECFVFECCDGNLRDNPDGCETDWHKEATSHVVARSEHMARVAPETHVAKKARIL</sequence>
<evidence type="ECO:0008006" key="3">
    <source>
        <dbReference type="Google" id="ProtNLM"/>
    </source>
</evidence>
<dbReference type="PANTHER" id="PTHR38167">
    <property type="entry name" value="C2H2-TYPE DOMAIN-CONTAINING PROTEIN"/>
    <property type="match status" value="1"/>
</dbReference>
<proteinExistence type="predicted"/>
<keyword evidence="2" id="KW-1185">Reference proteome</keyword>
<accession>A0AAD6GI56</accession>
<dbReference type="AlphaFoldDB" id="A0AAD6GI56"/>